<name>A0A8X8Z9X2_SALSN</name>
<dbReference type="InterPro" id="IPR015660">
    <property type="entry name" value="MASH1/Ascl1a-like"/>
</dbReference>
<dbReference type="Proteomes" id="UP000298416">
    <property type="component" value="Unassembled WGS sequence"/>
</dbReference>
<evidence type="ECO:0000256" key="4">
    <source>
        <dbReference type="ARBA" id="ARBA00023242"/>
    </source>
</evidence>
<reference evidence="7" key="1">
    <citation type="submission" date="2018-01" db="EMBL/GenBank/DDBJ databases">
        <authorList>
            <person name="Mao J.F."/>
        </authorList>
    </citation>
    <scope>NUCLEOTIDE SEQUENCE</scope>
    <source>
        <strain evidence="7">Huo1</strain>
        <tissue evidence="7">Leaf</tissue>
    </source>
</reference>
<gene>
    <name evidence="7" type="ORF">SASPL_142537</name>
</gene>
<accession>A0A8X8Z9X2</accession>
<evidence type="ECO:0000256" key="3">
    <source>
        <dbReference type="ARBA" id="ARBA00023163"/>
    </source>
</evidence>
<dbReference type="AlphaFoldDB" id="A0A8X8Z9X2"/>
<evidence type="ECO:0000256" key="5">
    <source>
        <dbReference type="SAM" id="MobiDB-lite"/>
    </source>
</evidence>
<dbReference type="GO" id="GO:0046983">
    <property type="term" value="F:protein dimerization activity"/>
    <property type="evidence" value="ECO:0007669"/>
    <property type="project" value="InterPro"/>
</dbReference>
<dbReference type="InterPro" id="IPR011598">
    <property type="entry name" value="bHLH_dom"/>
</dbReference>
<proteinExistence type="predicted"/>
<keyword evidence="2" id="KW-0805">Transcription regulation</keyword>
<keyword evidence="3" id="KW-0804">Transcription</keyword>
<evidence type="ECO:0000313" key="8">
    <source>
        <dbReference type="Proteomes" id="UP000298416"/>
    </source>
</evidence>
<dbReference type="PANTHER" id="PTHR13935:SF104">
    <property type="entry name" value="TRANSCRIPTION FACTOR BHLH160"/>
    <property type="match status" value="1"/>
</dbReference>
<reference evidence="7" key="2">
    <citation type="submission" date="2020-08" db="EMBL/GenBank/DDBJ databases">
        <title>Plant Genome Project.</title>
        <authorList>
            <person name="Zhang R.-G."/>
        </authorList>
    </citation>
    <scope>NUCLEOTIDE SEQUENCE</scope>
    <source>
        <strain evidence="7">Huo1</strain>
        <tissue evidence="7">Leaf</tissue>
    </source>
</reference>
<evidence type="ECO:0000256" key="1">
    <source>
        <dbReference type="ARBA" id="ARBA00004123"/>
    </source>
</evidence>
<comment type="caution">
    <text evidence="7">The sequence shown here is derived from an EMBL/GenBank/DDBJ whole genome shotgun (WGS) entry which is preliminary data.</text>
</comment>
<dbReference type="GO" id="GO:0090575">
    <property type="term" value="C:RNA polymerase II transcription regulator complex"/>
    <property type="evidence" value="ECO:0007669"/>
    <property type="project" value="TreeGrafter"/>
</dbReference>
<comment type="subcellular location">
    <subcellularLocation>
        <location evidence="1">Nucleus</location>
    </subcellularLocation>
</comment>
<sequence length="241" mass="27184">MEEWSHLDSLWSVDEVIPESEVGPAQIDSRAGEASASASASATQQEAVARNKFKTRSARKNSSNVIEIAEEEGVKKLDHNAKERIRRMKLNASYLALQALLPDSRRSKKKWSAPAIVDRVVAYIPELENEIESLRGKKENVQLQRAKENHPSTNPTISLNQVDQQEAVFQFCLERQEQEESQLTHLLEGLESEGVSIKSTSALDVSDTRICFHLHIQTNDTASEAANYFEELQDKLISWLR</sequence>
<dbReference type="GO" id="GO:0000981">
    <property type="term" value="F:DNA-binding transcription factor activity, RNA polymerase II-specific"/>
    <property type="evidence" value="ECO:0007669"/>
    <property type="project" value="TreeGrafter"/>
</dbReference>
<dbReference type="GO" id="GO:0000977">
    <property type="term" value="F:RNA polymerase II transcription regulatory region sequence-specific DNA binding"/>
    <property type="evidence" value="ECO:0007669"/>
    <property type="project" value="TreeGrafter"/>
</dbReference>
<keyword evidence="8" id="KW-1185">Reference proteome</keyword>
<feature type="region of interest" description="Disordered" evidence="5">
    <location>
        <begin position="22"/>
        <end position="62"/>
    </location>
</feature>
<evidence type="ECO:0000313" key="7">
    <source>
        <dbReference type="EMBL" id="KAG6396389.1"/>
    </source>
</evidence>
<dbReference type="PROSITE" id="PS50888">
    <property type="entry name" value="BHLH"/>
    <property type="match status" value="1"/>
</dbReference>
<evidence type="ECO:0000259" key="6">
    <source>
        <dbReference type="PROSITE" id="PS50888"/>
    </source>
</evidence>
<feature type="domain" description="BHLH" evidence="6">
    <location>
        <begin position="74"/>
        <end position="127"/>
    </location>
</feature>
<dbReference type="Pfam" id="PF00010">
    <property type="entry name" value="HLH"/>
    <property type="match status" value="1"/>
</dbReference>
<keyword evidence="4" id="KW-0539">Nucleus</keyword>
<dbReference type="PANTHER" id="PTHR13935">
    <property type="entry name" value="ACHAETE-SCUTE TRANSCRIPTION FACTOR-RELATED"/>
    <property type="match status" value="1"/>
</dbReference>
<protein>
    <recommendedName>
        <fullName evidence="6">BHLH domain-containing protein</fullName>
    </recommendedName>
</protein>
<dbReference type="SMART" id="SM00353">
    <property type="entry name" value="HLH"/>
    <property type="match status" value="1"/>
</dbReference>
<dbReference type="EMBL" id="PNBA02000016">
    <property type="protein sequence ID" value="KAG6396389.1"/>
    <property type="molecule type" value="Genomic_DNA"/>
</dbReference>
<dbReference type="OrthoDB" id="1898027at2759"/>
<evidence type="ECO:0000256" key="2">
    <source>
        <dbReference type="ARBA" id="ARBA00023015"/>
    </source>
</evidence>
<organism evidence="7">
    <name type="scientific">Salvia splendens</name>
    <name type="common">Scarlet sage</name>
    <dbReference type="NCBI Taxonomy" id="180675"/>
    <lineage>
        <taxon>Eukaryota</taxon>
        <taxon>Viridiplantae</taxon>
        <taxon>Streptophyta</taxon>
        <taxon>Embryophyta</taxon>
        <taxon>Tracheophyta</taxon>
        <taxon>Spermatophyta</taxon>
        <taxon>Magnoliopsida</taxon>
        <taxon>eudicotyledons</taxon>
        <taxon>Gunneridae</taxon>
        <taxon>Pentapetalae</taxon>
        <taxon>asterids</taxon>
        <taxon>lamiids</taxon>
        <taxon>Lamiales</taxon>
        <taxon>Lamiaceae</taxon>
        <taxon>Nepetoideae</taxon>
        <taxon>Mentheae</taxon>
        <taxon>Salviinae</taxon>
        <taxon>Salvia</taxon>
        <taxon>Salvia subgen. Calosphace</taxon>
        <taxon>core Calosphace</taxon>
    </lineage>
</organism>